<evidence type="ECO:0000259" key="7">
    <source>
        <dbReference type="PROSITE" id="PS50850"/>
    </source>
</evidence>
<feature type="transmembrane region" description="Helical" evidence="6">
    <location>
        <begin position="236"/>
        <end position="255"/>
    </location>
</feature>
<evidence type="ECO:0000313" key="8">
    <source>
        <dbReference type="EMBL" id="ADH88216.1"/>
    </source>
</evidence>
<dbReference type="InterPro" id="IPR001958">
    <property type="entry name" value="Tet-R_TetA/multi-R_MdtG-like"/>
</dbReference>
<keyword evidence="3 6" id="KW-0812">Transmembrane</keyword>
<feature type="transmembrane region" description="Helical" evidence="6">
    <location>
        <begin position="201"/>
        <end position="224"/>
    </location>
</feature>
<comment type="subcellular location">
    <subcellularLocation>
        <location evidence="1">Cell membrane</location>
        <topology evidence="1">Multi-pass membrane protein</topology>
    </subcellularLocation>
</comment>
<dbReference type="AlphaFoldDB" id="D7A666"/>
<feature type="transmembrane region" description="Helical" evidence="6">
    <location>
        <begin position="42"/>
        <end position="62"/>
    </location>
</feature>
<evidence type="ECO:0000256" key="2">
    <source>
        <dbReference type="ARBA" id="ARBA00022475"/>
    </source>
</evidence>
<evidence type="ECO:0000256" key="3">
    <source>
        <dbReference type="ARBA" id="ARBA00022692"/>
    </source>
</evidence>
<feature type="transmembrane region" description="Helical" evidence="6">
    <location>
        <begin position="330"/>
        <end position="352"/>
    </location>
</feature>
<dbReference type="InterPro" id="IPR036259">
    <property type="entry name" value="MFS_trans_sf"/>
</dbReference>
<dbReference type="Pfam" id="PF07690">
    <property type="entry name" value="MFS_1"/>
    <property type="match status" value="1"/>
</dbReference>
<dbReference type="PANTHER" id="PTHR43124:SF8">
    <property type="entry name" value="INNER MEMBRANE TRANSPORT PROTEIN YDHP"/>
    <property type="match status" value="1"/>
</dbReference>
<dbReference type="STRING" id="639283.Snov_0892"/>
<feature type="transmembrane region" description="Helical" evidence="6">
    <location>
        <begin position="267"/>
        <end position="284"/>
    </location>
</feature>
<accession>D7A666</accession>
<protein>
    <submittedName>
        <fullName evidence="8">Major facilitator superfamily MFS_1</fullName>
    </submittedName>
</protein>
<dbReference type="Gene3D" id="1.20.1250.20">
    <property type="entry name" value="MFS general substrate transporter like domains"/>
    <property type="match status" value="2"/>
</dbReference>
<name>D7A666_ANCN5</name>
<dbReference type="GO" id="GO:0005886">
    <property type="term" value="C:plasma membrane"/>
    <property type="evidence" value="ECO:0007669"/>
    <property type="project" value="UniProtKB-SubCell"/>
</dbReference>
<keyword evidence="9" id="KW-1185">Reference proteome</keyword>
<evidence type="ECO:0000256" key="6">
    <source>
        <dbReference type="SAM" id="Phobius"/>
    </source>
</evidence>
<feature type="transmembrane region" description="Helical" evidence="6">
    <location>
        <begin position="69"/>
        <end position="89"/>
    </location>
</feature>
<dbReference type="PROSITE" id="PS50850">
    <property type="entry name" value="MFS"/>
    <property type="match status" value="1"/>
</dbReference>
<feature type="transmembrane region" description="Helical" evidence="6">
    <location>
        <begin position="290"/>
        <end position="309"/>
    </location>
</feature>
<evidence type="ECO:0000256" key="5">
    <source>
        <dbReference type="ARBA" id="ARBA00023136"/>
    </source>
</evidence>
<dbReference type="eggNOG" id="COG2814">
    <property type="taxonomic scope" value="Bacteria"/>
</dbReference>
<dbReference type="PANTHER" id="PTHR43124">
    <property type="entry name" value="PURINE EFFLUX PUMP PBUE"/>
    <property type="match status" value="1"/>
</dbReference>
<evidence type="ECO:0000313" key="9">
    <source>
        <dbReference type="Proteomes" id="UP000006633"/>
    </source>
</evidence>
<proteinExistence type="predicted"/>
<dbReference type="PRINTS" id="PR01035">
    <property type="entry name" value="TCRTETA"/>
</dbReference>
<dbReference type="KEGG" id="sno:Snov_0892"/>
<keyword evidence="4 6" id="KW-1133">Transmembrane helix</keyword>
<dbReference type="OrthoDB" id="9788453at2"/>
<dbReference type="EMBL" id="CP002026">
    <property type="protein sequence ID" value="ADH88216.1"/>
    <property type="molecule type" value="Genomic_DNA"/>
</dbReference>
<keyword evidence="5 6" id="KW-0472">Membrane</keyword>
<evidence type="ECO:0000256" key="4">
    <source>
        <dbReference type="ARBA" id="ARBA00022989"/>
    </source>
</evidence>
<organism evidence="8 9">
    <name type="scientific">Ancylobacter novellus (strain ATCC 8093 / DSM 506 / JCM 20403 / CCM 1077 / IAM 12100 / NBRC 12443 / NCIMB 10456)</name>
    <name type="common">Starkeya novella</name>
    <dbReference type="NCBI Taxonomy" id="639283"/>
    <lineage>
        <taxon>Bacteria</taxon>
        <taxon>Pseudomonadati</taxon>
        <taxon>Pseudomonadota</taxon>
        <taxon>Alphaproteobacteria</taxon>
        <taxon>Hyphomicrobiales</taxon>
        <taxon>Xanthobacteraceae</taxon>
        <taxon>Ancylobacter</taxon>
    </lineage>
</organism>
<feature type="transmembrane region" description="Helical" evidence="6">
    <location>
        <begin position="160"/>
        <end position="180"/>
    </location>
</feature>
<dbReference type="GO" id="GO:0022857">
    <property type="term" value="F:transmembrane transporter activity"/>
    <property type="evidence" value="ECO:0007669"/>
    <property type="project" value="InterPro"/>
</dbReference>
<dbReference type="InterPro" id="IPR011701">
    <property type="entry name" value="MFS"/>
</dbReference>
<dbReference type="SUPFAM" id="SSF103473">
    <property type="entry name" value="MFS general substrate transporter"/>
    <property type="match status" value="1"/>
</dbReference>
<dbReference type="Proteomes" id="UP000006633">
    <property type="component" value="Chromosome"/>
</dbReference>
<dbReference type="CDD" id="cd17324">
    <property type="entry name" value="MFS_NepI_like"/>
    <property type="match status" value="1"/>
</dbReference>
<dbReference type="InterPro" id="IPR020846">
    <property type="entry name" value="MFS_dom"/>
</dbReference>
<dbReference type="InterPro" id="IPR050189">
    <property type="entry name" value="MFS_Efflux_Transporters"/>
</dbReference>
<reference evidence="8 9" key="1">
    <citation type="journal article" date="2012" name="Stand. Genomic Sci.">
        <title>Complete genome sequence of the facultatively chemolithoautotrophic and methylotrophic alpha Proteobacterium Starkeya novella type strain (ATCC 8093(T)).</title>
        <authorList>
            <person name="Kappler U."/>
            <person name="Davenport K."/>
            <person name="Beatson S."/>
            <person name="Lucas S."/>
            <person name="Lapidus A."/>
            <person name="Copeland A."/>
            <person name="Berry K.W."/>
            <person name="Glavina Del Rio T."/>
            <person name="Hammon N."/>
            <person name="Dalin E."/>
            <person name="Tice H."/>
            <person name="Pitluck S."/>
            <person name="Richardson P."/>
            <person name="Bruce D."/>
            <person name="Goodwin L.A."/>
            <person name="Han C."/>
            <person name="Tapia R."/>
            <person name="Detter J.C."/>
            <person name="Chang Y.J."/>
            <person name="Jeffries C.D."/>
            <person name="Land M."/>
            <person name="Hauser L."/>
            <person name="Kyrpides N.C."/>
            <person name="Goker M."/>
            <person name="Ivanova N."/>
            <person name="Klenk H.P."/>
            <person name="Woyke T."/>
        </authorList>
    </citation>
    <scope>NUCLEOTIDE SEQUENCE [LARGE SCALE GENOMIC DNA]</scope>
    <source>
        <strain evidence="9">ATCC 8093 / DSM 506 / JCM 20403 / CCM 1077 / IAM 12100 / NBRC 12443 / NCIMB 10456</strain>
    </source>
</reference>
<gene>
    <name evidence="8" type="ordered locus">Snov_0892</name>
</gene>
<evidence type="ECO:0000256" key="1">
    <source>
        <dbReference type="ARBA" id="ARBA00004651"/>
    </source>
</evidence>
<feature type="transmembrane region" description="Helical" evidence="6">
    <location>
        <begin position="129"/>
        <end position="154"/>
    </location>
</feature>
<dbReference type="HOGENOM" id="CLU_001265_61_2_5"/>
<feature type="domain" description="Major facilitator superfamily (MFS) profile" evidence="7">
    <location>
        <begin position="4"/>
        <end position="378"/>
    </location>
</feature>
<feature type="transmembrane region" description="Helical" evidence="6">
    <location>
        <begin position="95"/>
        <end position="117"/>
    </location>
</feature>
<keyword evidence="2" id="KW-1003">Cell membrane</keyword>
<feature type="transmembrane region" description="Helical" evidence="6">
    <location>
        <begin position="358"/>
        <end position="377"/>
    </location>
</feature>
<dbReference type="RefSeq" id="WP_013165721.1">
    <property type="nucleotide sequence ID" value="NC_014217.1"/>
</dbReference>
<sequence length="393" mass="40337">MQLPLLALAMASFGIGTTEFVIMGLLPEVAADLSVTIPAAGLLVTGYALGVVVGAPIVAIITNALPRKATLIGLASVFVVGNFLCAVAPDYWFLMAARVVTAFCHGAFFGIGAVVAASLVPPNQRASAIALMFAGLTLANVLGVPLGTALGQALGWRSTFWAVVIIGIAAVSAIAIWVPRDIPHSAGNIIREFAVLKRPQVLLTMMMSVLASASLFSVFTYIAPLLRDVTGLAPHTVTYVLLLFGVGITIGNLLGGRLADWRLMPSLMAIFVGLAAVLVVFVFVSPFAALTVATVFVWGILVFAVVAPIQMRVVDAAIGAPNLASTLNQGAFNLGNASGAWIGGAAITFGVGYAELPWVGAVLAVGALGLCVLSQALERRSGGLVPAAACEDC</sequence>